<dbReference type="EMBL" id="LXPE01000006">
    <property type="protein sequence ID" value="OBA27934.1"/>
    <property type="molecule type" value="Genomic_DNA"/>
</dbReference>
<evidence type="ECO:0000256" key="1">
    <source>
        <dbReference type="SAM" id="Phobius"/>
    </source>
</evidence>
<dbReference type="Pfam" id="PF14610">
    <property type="entry name" value="Psg1"/>
    <property type="match status" value="1"/>
</dbReference>
<keyword evidence="2" id="KW-0732">Signal</keyword>
<keyword evidence="4" id="KW-1185">Reference proteome</keyword>
<sequence length="451" mass="52139">MKSFGLDIITLTLASLFVYAEAANNNAVKKTSDSSTITSTLAPSSTEVDNALLPWVRTIDLSTTTIISRVTPEVISLNTKDIITISAKPTATLDQLKSQLRPWVSIKKDGSPKTIKPKLANGHEVKNGGYDLIDYSTYFMEATTKTFSYEEMGKPAGMKPGEEHVEKIQEFEDPFYEWDLNPIMRCFPGNYNKMNPKNQIVYKQDKNNKEFETNVKLTSEPFCAPKENTVWKMDKTYFTHWYYKFFYDDDNEEYAEKVKIHLTYITESYKDQGMNKRDSSSDGEQLSFWSSDWVSNKQGFLPIYINETFLKDSFEEKILITIQPDYMSDVEFHPLMAEFNPVKLSIIKGTKIAKQNGDDLEFKHWGTEKQQSKYGKGKTILEIIIIIPSVVLVAFIAMFIFVKINGKNRDFSNIKKFRKSKLNKTINMSKFKNHKYEELPMHDLKPERHRL</sequence>
<dbReference type="InterPro" id="IPR028000">
    <property type="entry name" value="Pma1"/>
</dbReference>
<keyword evidence="1" id="KW-0472">Membrane</keyword>
<dbReference type="AlphaFoldDB" id="A0A1B7TGT1"/>
<reference evidence="4" key="1">
    <citation type="journal article" date="2016" name="Proc. Natl. Acad. Sci. U.S.A.">
        <title>Comparative genomics of biotechnologically important yeasts.</title>
        <authorList>
            <person name="Riley R."/>
            <person name="Haridas S."/>
            <person name="Wolfe K.H."/>
            <person name="Lopes M.R."/>
            <person name="Hittinger C.T."/>
            <person name="Goeker M."/>
            <person name="Salamov A.A."/>
            <person name="Wisecaver J.H."/>
            <person name="Long T.M."/>
            <person name="Calvey C.H."/>
            <person name="Aerts A.L."/>
            <person name="Barry K.W."/>
            <person name="Choi C."/>
            <person name="Clum A."/>
            <person name="Coughlan A.Y."/>
            <person name="Deshpande S."/>
            <person name="Douglass A.P."/>
            <person name="Hanson S.J."/>
            <person name="Klenk H.-P."/>
            <person name="LaButti K.M."/>
            <person name="Lapidus A."/>
            <person name="Lindquist E.A."/>
            <person name="Lipzen A.M."/>
            <person name="Meier-Kolthoff J.P."/>
            <person name="Ohm R.A."/>
            <person name="Otillar R.P."/>
            <person name="Pangilinan J.L."/>
            <person name="Peng Y."/>
            <person name="Rokas A."/>
            <person name="Rosa C.A."/>
            <person name="Scheuner C."/>
            <person name="Sibirny A.A."/>
            <person name="Slot J.C."/>
            <person name="Stielow J.B."/>
            <person name="Sun H."/>
            <person name="Kurtzman C.P."/>
            <person name="Blackwell M."/>
            <person name="Grigoriev I.V."/>
            <person name="Jeffries T.W."/>
        </authorList>
    </citation>
    <scope>NUCLEOTIDE SEQUENCE [LARGE SCALE GENOMIC DNA]</scope>
    <source>
        <strain evidence="4">NRRL Y-1626</strain>
    </source>
</reference>
<feature type="chain" id="PRO_5008598754" evidence="2">
    <location>
        <begin position="23"/>
        <end position="451"/>
    </location>
</feature>
<proteinExistence type="predicted"/>
<protein>
    <submittedName>
        <fullName evidence="3">Uncharacterized protein</fullName>
    </submittedName>
</protein>
<evidence type="ECO:0000256" key="2">
    <source>
        <dbReference type="SAM" id="SignalP"/>
    </source>
</evidence>
<feature type="transmembrane region" description="Helical" evidence="1">
    <location>
        <begin position="380"/>
        <end position="402"/>
    </location>
</feature>
<keyword evidence="1" id="KW-1133">Transmembrane helix</keyword>
<gene>
    <name evidence="3" type="ORF">HANVADRAFT_52026</name>
</gene>
<accession>A0A1B7TGT1</accession>
<organism evidence="3 4">
    <name type="scientific">Hanseniaspora valbyensis NRRL Y-1626</name>
    <dbReference type="NCBI Taxonomy" id="766949"/>
    <lineage>
        <taxon>Eukaryota</taxon>
        <taxon>Fungi</taxon>
        <taxon>Dikarya</taxon>
        <taxon>Ascomycota</taxon>
        <taxon>Saccharomycotina</taxon>
        <taxon>Saccharomycetes</taxon>
        <taxon>Saccharomycodales</taxon>
        <taxon>Saccharomycodaceae</taxon>
        <taxon>Hanseniaspora</taxon>
    </lineage>
</organism>
<name>A0A1B7TGT1_9ASCO</name>
<dbReference type="OrthoDB" id="4084551at2759"/>
<keyword evidence="1" id="KW-0812">Transmembrane</keyword>
<dbReference type="Proteomes" id="UP000092321">
    <property type="component" value="Unassembled WGS sequence"/>
</dbReference>
<comment type="caution">
    <text evidence="3">The sequence shown here is derived from an EMBL/GenBank/DDBJ whole genome shotgun (WGS) entry which is preliminary data.</text>
</comment>
<feature type="signal peptide" evidence="2">
    <location>
        <begin position="1"/>
        <end position="22"/>
    </location>
</feature>
<evidence type="ECO:0000313" key="4">
    <source>
        <dbReference type="Proteomes" id="UP000092321"/>
    </source>
</evidence>
<evidence type="ECO:0000313" key="3">
    <source>
        <dbReference type="EMBL" id="OBA27934.1"/>
    </source>
</evidence>